<reference evidence="2 3" key="1">
    <citation type="journal article" date="2016" name="Sci. Rep.">
        <title>The Dendrobium catenatum Lindl. genome sequence provides insights into polysaccharide synthase, floral development and adaptive evolution.</title>
        <authorList>
            <person name="Zhang G.Q."/>
            <person name="Xu Q."/>
            <person name="Bian C."/>
            <person name="Tsai W.C."/>
            <person name="Yeh C.M."/>
            <person name="Liu K.W."/>
            <person name="Yoshida K."/>
            <person name="Zhang L.S."/>
            <person name="Chang S.B."/>
            <person name="Chen F."/>
            <person name="Shi Y."/>
            <person name="Su Y.Y."/>
            <person name="Zhang Y.Q."/>
            <person name="Chen L.J."/>
            <person name="Yin Y."/>
            <person name="Lin M."/>
            <person name="Huang H."/>
            <person name="Deng H."/>
            <person name="Wang Z.W."/>
            <person name="Zhu S.L."/>
            <person name="Zhao X."/>
            <person name="Deng C."/>
            <person name="Niu S.C."/>
            <person name="Huang J."/>
            <person name="Wang M."/>
            <person name="Liu G.H."/>
            <person name="Yang H.J."/>
            <person name="Xiao X.J."/>
            <person name="Hsiao Y.Y."/>
            <person name="Wu W.L."/>
            <person name="Chen Y.Y."/>
            <person name="Mitsuda N."/>
            <person name="Ohme-Takagi M."/>
            <person name="Luo Y.B."/>
            <person name="Van de Peer Y."/>
            <person name="Liu Z.J."/>
        </authorList>
    </citation>
    <scope>NUCLEOTIDE SEQUENCE [LARGE SCALE GENOMIC DNA]</scope>
    <source>
        <tissue evidence="2">The whole plant</tissue>
    </source>
</reference>
<reference evidence="2 3" key="2">
    <citation type="journal article" date="2017" name="Nature">
        <title>The Apostasia genome and the evolution of orchids.</title>
        <authorList>
            <person name="Zhang G.Q."/>
            <person name="Liu K.W."/>
            <person name="Li Z."/>
            <person name="Lohaus R."/>
            <person name="Hsiao Y.Y."/>
            <person name="Niu S.C."/>
            <person name="Wang J.Y."/>
            <person name="Lin Y.C."/>
            <person name="Xu Q."/>
            <person name="Chen L.J."/>
            <person name="Yoshida K."/>
            <person name="Fujiwara S."/>
            <person name="Wang Z.W."/>
            <person name="Zhang Y.Q."/>
            <person name="Mitsuda N."/>
            <person name="Wang M."/>
            <person name="Liu G.H."/>
            <person name="Pecoraro L."/>
            <person name="Huang H.X."/>
            <person name="Xiao X.J."/>
            <person name="Lin M."/>
            <person name="Wu X.Y."/>
            <person name="Wu W.L."/>
            <person name="Chen Y.Y."/>
            <person name="Chang S.B."/>
            <person name="Sakamoto S."/>
            <person name="Ohme-Takagi M."/>
            <person name="Yagi M."/>
            <person name="Zeng S.J."/>
            <person name="Shen C.Y."/>
            <person name="Yeh C.M."/>
            <person name="Luo Y.B."/>
            <person name="Tsai W.C."/>
            <person name="Van de Peer Y."/>
            <person name="Liu Z.J."/>
        </authorList>
    </citation>
    <scope>NUCLEOTIDE SEQUENCE [LARGE SCALE GENOMIC DNA]</scope>
    <source>
        <tissue evidence="2">The whole plant</tissue>
    </source>
</reference>
<evidence type="ECO:0000313" key="3">
    <source>
        <dbReference type="Proteomes" id="UP000233837"/>
    </source>
</evidence>
<name>A0A2I0WQI4_9ASPA</name>
<evidence type="ECO:0000313" key="2">
    <source>
        <dbReference type="EMBL" id="PKU77918.1"/>
    </source>
</evidence>
<organism evidence="2 3">
    <name type="scientific">Dendrobium catenatum</name>
    <dbReference type="NCBI Taxonomy" id="906689"/>
    <lineage>
        <taxon>Eukaryota</taxon>
        <taxon>Viridiplantae</taxon>
        <taxon>Streptophyta</taxon>
        <taxon>Embryophyta</taxon>
        <taxon>Tracheophyta</taxon>
        <taxon>Spermatophyta</taxon>
        <taxon>Magnoliopsida</taxon>
        <taxon>Liliopsida</taxon>
        <taxon>Asparagales</taxon>
        <taxon>Orchidaceae</taxon>
        <taxon>Epidendroideae</taxon>
        <taxon>Malaxideae</taxon>
        <taxon>Dendrobiinae</taxon>
        <taxon>Dendrobium</taxon>
    </lineage>
</organism>
<feature type="region of interest" description="Disordered" evidence="1">
    <location>
        <begin position="80"/>
        <end position="102"/>
    </location>
</feature>
<feature type="compositionally biased region" description="Gly residues" evidence="1">
    <location>
        <begin position="93"/>
        <end position="102"/>
    </location>
</feature>
<accession>A0A2I0WQI4</accession>
<dbReference type="Proteomes" id="UP000233837">
    <property type="component" value="Unassembled WGS sequence"/>
</dbReference>
<keyword evidence="3" id="KW-1185">Reference proteome</keyword>
<gene>
    <name evidence="2" type="ORF">MA16_Dca023498</name>
</gene>
<sequence>MEQRRQAVVQRKSGPHVVAWWSTGRQAVVQWKFRPQVVIRQNPGLRWRFDRSSGPRWWPAEIRASSGGLAEQRRQVVVPDRGEGHKWWSGGTTMSGGGPAEV</sequence>
<proteinExistence type="predicted"/>
<protein>
    <submittedName>
        <fullName evidence="2">Uncharacterized protein</fullName>
    </submittedName>
</protein>
<dbReference type="AlphaFoldDB" id="A0A2I0WQI4"/>
<dbReference type="EMBL" id="KZ502485">
    <property type="protein sequence ID" value="PKU77918.1"/>
    <property type="molecule type" value="Genomic_DNA"/>
</dbReference>
<evidence type="ECO:0000256" key="1">
    <source>
        <dbReference type="SAM" id="MobiDB-lite"/>
    </source>
</evidence>